<dbReference type="InterPro" id="IPR010071">
    <property type="entry name" value="AA_adenyl_dom"/>
</dbReference>
<keyword evidence="2" id="KW-0597">Phosphoprotein</keyword>
<dbReference type="InterPro" id="IPR020806">
    <property type="entry name" value="PKS_PP-bd"/>
</dbReference>
<dbReference type="InterPro" id="IPR036736">
    <property type="entry name" value="ACP-like_sf"/>
</dbReference>
<dbReference type="InterPro" id="IPR020459">
    <property type="entry name" value="AMP-binding"/>
</dbReference>
<dbReference type="PROSITE" id="PS50075">
    <property type="entry name" value="CARRIER"/>
    <property type="match status" value="1"/>
</dbReference>
<dbReference type="OrthoDB" id="9803968at2"/>
<dbReference type="CDD" id="cd12117">
    <property type="entry name" value="A_NRPS_Srf_like"/>
    <property type="match status" value="1"/>
</dbReference>
<dbReference type="PANTHER" id="PTHR45527">
    <property type="entry name" value="NONRIBOSOMAL PEPTIDE SYNTHETASE"/>
    <property type="match status" value="1"/>
</dbReference>
<dbReference type="Pfam" id="PF13193">
    <property type="entry name" value="AMP-binding_C"/>
    <property type="match status" value="1"/>
</dbReference>
<dbReference type="Gene3D" id="1.10.1200.10">
    <property type="entry name" value="ACP-like"/>
    <property type="match status" value="1"/>
</dbReference>
<dbReference type="GO" id="GO:0046872">
    <property type="term" value="F:metal ion binding"/>
    <property type="evidence" value="ECO:0007669"/>
    <property type="project" value="UniProtKB-KW"/>
</dbReference>
<dbReference type="AlphaFoldDB" id="A0A1C3VRB8"/>
<dbReference type="FunFam" id="3.40.50.980:FF:000001">
    <property type="entry name" value="Non-ribosomal peptide synthetase"/>
    <property type="match status" value="1"/>
</dbReference>
<evidence type="ECO:0000313" key="5">
    <source>
        <dbReference type="EMBL" id="SCB30157.1"/>
    </source>
</evidence>
<dbReference type="Gene3D" id="3.40.50.980">
    <property type="match status" value="2"/>
</dbReference>
<evidence type="ECO:0000256" key="3">
    <source>
        <dbReference type="ARBA" id="ARBA00022723"/>
    </source>
</evidence>
<dbReference type="EMBL" id="FMAC01000007">
    <property type="protein sequence ID" value="SCB30157.1"/>
    <property type="molecule type" value="Genomic_DNA"/>
</dbReference>
<dbReference type="RefSeq" id="WP_075855003.1">
    <property type="nucleotide sequence ID" value="NZ_FMAC01000007.1"/>
</dbReference>
<dbReference type="SMART" id="SM00823">
    <property type="entry name" value="PKS_PP"/>
    <property type="match status" value="1"/>
</dbReference>
<accession>A0A1C3VRB8</accession>
<evidence type="ECO:0000256" key="1">
    <source>
        <dbReference type="ARBA" id="ARBA00022450"/>
    </source>
</evidence>
<dbReference type="InterPro" id="IPR025110">
    <property type="entry name" value="AMP-bd_C"/>
</dbReference>
<name>A0A1C3VRB8_9HYPH</name>
<evidence type="ECO:0000256" key="2">
    <source>
        <dbReference type="ARBA" id="ARBA00022553"/>
    </source>
</evidence>
<dbReference type="Pfam" id="PF00550">
    <property type="entry name" value="PP-binding"/>
    <property type="match status" value="1"/>
</dbReference>
<organism evidence="5 6">
    <name type="scientific">Rhizobium hainanense</name>
    <dbReference type="NCBI Taxonomy" id="52131"/>
    <lineage>
        <taxon>Bacteria</taxon>
        <taxon>Pseudomonadati</taxon>
        <taxon>Pseudomonadota</taxon>
        <taxon>Alphaproteobacteria</taxon>
        <taxon>Hyphomicrobiales</taxon>
        <taxon>Rhizobiaceae</taxon>
        <taxon>Rhizobium/Agrobacterium group</taxon>
        <taxon>Rhizobium</taxon>
    </lineage>
</organism>
<dbReference type="GO" id="GO:0005737">
    <property type="term" value="C:cytoplasm"/>
    <property type="evidence" value="ECO:0007669"/>
    <property type="project" value="TreeGrafter"/>
</dbReference>
<dbReference type="SUPFAM" id="SSF47336">
    <property type="entry name" value="ACP-like"/>
    <property type="match status" value="1"/>
</dbReference>
<keyword evidence="6" id="KW-1185">Reference proteome</keyword>
<feature type="domain" description="Carrier" evidence="4">
    <location>
        <begin position="534"/>
        <end position="609"/>
    </location>
</feature>
<protein>
    <submittedName>
        <fullName evidence="5">Amino acid adenylation domain-containing protein</fullName>
    </submittedName>
</protein>
<dbReference type="GO" id="GO:0044550">
    <property type="term" value="P:secondary metabolite biosynthetic process"/>
    <property type="evidence" value="ECO:0007669"/>
    <property type="project" value="TreeGrafter"/>
</dbReference>
<evidence type="ECO:0000259" key="4">
    <source>
        <dbReference type="PROSITE" id="PS50075"/>
    </source>
</evidence>
<gene>
    <name evidence="5" type="ORF">GA0061100_107244</name>
</gene>
<dbReference type="GO" id="GO:0043041">
    <property type="term" value="P:amino acid activation for nonribosomal peptide biosynthetic process"/>
    <property type="evidence" value="ECO:0007669"/>
    <property type="project" value="TreeGrafter"/>
</dbReference>
<dbReference type="PRINTS" id="PR00154">
    <property type="entry name" value="AMPBINDING"/>
</dbReference>
<dbReference type="InterPro" id="IPR000873">
    <property type="entry name" value="AMP-dep_synth/lig_dom"/>
</dbReference>
<dbReference type="Pfam" id="PF00501">
    <property type="entry name" value="AMP-binding"/>
    <property type="match status" value="1"/>
</dbReference>
<dbReference type="Proteomes" id="UP000186228">
    <property type="component" value="Unassembled WGS sequence"/>
</dbReference>
<evidence type="ECO:0000313" key="6">
    <source>
        <dbReference type="Proteomes" id="UP000186228"/>
    </source>
</evidence>
<dbReference type="Gene3D" id="3.30.300.30">
    <property type="match status" value="1"/>
</dbReference>
<dbReference type="InterPro" id="IPR020845">
    <property type="entry name" value="AMP-binding_CS"/>
</dbReference>
<proteinExistence type="predicted"/>
<reference evidence="6" key="1">
    <citation type="submission" date="2016-08" db="EMBL/GenBank/DDBJ databases">
        <authorList>
            <person name="Varghese N."/>
            <person name="Submissions Spin"/>
        </authorList>
    </citation>
    <scope>NUCLEOTIDE SEQUENCE [LARGE SCALE GENOMIC DNA]</scope>
    <source>
        <strain evidence="6">CCBAU 57015</strain>
    </source>
</reference>
<keyword evidence="1" id="KW-0596">Phosphopantetheine</keyword>
<dbReference type="PANTHER" id="PTHR45527:SF1">
    <property type="entry name" value="FATTY ACID SYNTHASE"/>
    <property type="match status" value="1"/>
</dbReference>
<dbReference type="NCBIfam" id="TIGR01733">
    <property type="entry name" value="AA-adenyl-dom"/>
    <property type="match status" value="1"/>
</dbReference>
<keyword evidence="3" id="KW-0479">Metal-binding</keyword>
<dbReference type="PROSITE" id="PS00455">
    <property type="entry name" value="AMP_BINDING"/>
    <property type="match status" value="1"/>
</dbReference>
<dbReference type="GO" id="GO:0031177">
    <property type="term" value="F:phosphopantetheine binding"/>
    <property type="evidence" value="ECO:0007669"/>
    <property type="project" value="InterPro"/>
</dbReference>
<dbReference type="Gene3D" id="2.30.38.10">
    <property type="entry name" value="Luciferase, Domain 3"/>
    <property type="match status" value="1"/>
</dbReference>
<dbReference type="InterPro" id="IPR009081">
    <property type="entry name" value="PP-bd_ACP"/>
</dbReference>
<dbReference type="STRING" id="52131.GA0061100_107244"/>
<dbReference type="InterPro" id="IPR045851">
    <property type="entry name" value="AMP-bd_C_sf"/>
</dbReference>
<dbReference type="SUPFAM" id="SSF56801">
    <property type="entry name" value="Acetyl-CoA synthetase-like"/>
    <property type="match status" value="1"/>
</dbReference>
<sequence length="637" mass="68898">MIDREAQADAIGAASMHYDRNLCLHQMLREQARAVPEATALVSGDTHINYRDLDRISDALALHLIKVGVHKADIVGLFLPRSVNAIICTLAILKAGGAYLPLDPAFPVEHLDFVIAECAPKVIFVDNAHGEKLASVPSMNGRVIEADAIIAEMAHRPGAAMPAIDITGGDLAYIMYTSGSTGRPKGTMICHRSISRVVLDQNYVEFSRNDVVLHTATISFDASTLEIWGALLNGSILAVMPDTDFSISRLSDFMQETGVTIAFLTTGLFNLFADHARSSLPKLRHILFGGDVGSAVHARRFLEHHPGCRLTNAYGPTETTVFATAFQVLPSFSGTELPIGKAIAHTGIAVLDEELRVVPPGIEGQLAISGDGLAIGYFKRPELTEQKFVTVETKDGATRFYLTGDVACLKPDGTVTFKGRRDRQIKINGKRIELDEIEAALRRDPRLADGIVLCHIQGENLKRIVAYLCPKESHVGAGADLVQGVMATLRAALPAYMIPNATVIVDAFPLTPAGKVDRSKLLPPPVESQTKPADIRSRTEELLTALWQEALALEGVDLDRNFFDLGGTSLQLMEIHAGLEEALGHAIDVVALLRHPTIRELALHLDGRTSGPTRIAAAAQRAALQKKAISHIRRSSL</sequence>